<evidence type="ECO:0000313" key="3">
    <source>
        <dbReference type="WBParaSite" id="TCLT_0001090801-mRNA-1"/>
    </source>
</evidence>
<organism evidence="3">
    <name type="scientific">Thelazia callipaeda</name>
    <name type="common">Oriental eyeworm</name>
    <name type="synonym">Parasitic nematode</name>
    <dbReference type="NCBI Taxonomy" id="103827"/>
    <lineage>
        <taxon>Eukaryota</taxon>
        <taxon>Metazoa</taxon>
        <taxon>Ecdysozoa</taxon>
        <taxon>Nematoda</taxon>
        <taxon>Chromadorea</taxon>
        <taxon>Rhabditida</taxon>
        <taxon>Spirurina</taxon>
        <taxon>Spiruromorpha</taxon>
        <taxon>Thelazioidea</taxon>
        <taxon>Thelaziidae</taxon>
        <taxon>Thelazia</taxon>
    </lineage>
</organism>
<reference evidence="1 2" key="2">
    <citation type="submission" date="2018-11" db="EMBL/GenBank/DDBJ databases">
        <authorList>
            <consortium name="Pathogen Informatics"/>
        </authorList>
    </citation>
    <scope>NUCLEOTIDE SEQUENCE [LARGE SCALE GENOMIC DNA]</scope>
</reference>
<evidence type="ECO:0000313" key="1">
    <source>
        <dbReference type="EMBL" id="VDN08603.1"/>
    </source>
</evidence>
<dbReference type="Proteomes" id="UP000276776">
    <property type="component" value="Unassembled WGS sequence"/>
</dbReference>
<gene>
    <name evidence="1" type="ORF">TCLT_LOCUS10885</name>
</gene>
<evidence type="ECO:0000313" key="2">
    <source>
        <dbReference type="Proteomes" id="UP000276776"/>
    </source>
</evidence>
<reference evidence="3" key="1">
    <citation type="submission" date="2017-02" db="UniProtKB">
        <authorList>
            <consortium name="WormBaseParasite"/>
        </authorList>
    </citation>
    <scope>IDENTIFICATION</scope>
</reference>
<sequence>MHFVAGFVSVPRLLDPFHTLWESTSESKTSCYGSLTASTSFVCAPSFHRQNPSSTPAFEHLYYIWQHF</sequence>
<dbReference type="OrthoDB" id="10458757at2759"/>
<dbReference type="EMBL" id="UYYF01005555">
    <property type="protein sequence ID" value="VDN08603.1"/>
    <property type="molecule type" value="Genomic_DNA"/>
</dbReference>
<proteinExistence type="predicted"/>
<dbReference type="OMA" id="PAYDNEI"/>
<keyword evidence="2" id="KW-1185">Reference proteome</keyword>
<protein>
    <submittedName>
        <fullName evidence="3">Secreted protein</fullName>
    </submittedName>
</protein>
<dbReference type="AlphaFoldDB" id="A0A0N5DCI4"/>
<dbReference type="WBParaSite" id="TCLT_0001090801-mRNA-1">
    <property type="protein sequence ID" value="TCLT_0001090801-mRNA-1"/>
    <property type="gene ID" value="TCLT_0001090801"/>
</dbReference>
<accession>A0A0N5DCI4</accession>
<name>A0A0N5DCI4_THECL</name>